<evidence type="ECO:0000256" key="1">
    <source>
        <dbReference type="ARBA" id="ARBA00003456"/>
    </source>
</evidence>
<evidence type="ECO:0000256" key="9">
    <source>
        <dbReference type="ARBA" id="ARBA00023310"/>
    </source>
</evidence>
<dbReference type="Gene3D" id="1.10.287.80">
    <property type="entry name" value="ATP synthase, gamma subunit, helix hairpin domain"/>
    <property type="match status" value="1"/>
</dbReference>
<dbReference type="PRINTS" id="PR00126">
    <property type="entry name" value="ATPASEGAMMA"/>
</dbReference>
<keyword evidence="12" id="KW-1185">Reference proteome</keyword>
<evidence type="ECO:0000256" key="4">
    <source>
        <dbReference type="ARBA" id="ARBA00022448"/>
    </source>
</evidence>
<comment type="subcellular location">
    <subcellularLocation>
        <location evidence="10">Cell membrane</location>
        <topology evidence="10">Peripheral membrane protein</topology>
    </subcellularLocation>
    <subcellularLocation>
        <location evidence="2">Membrane</location>
        <topology evidence="2">Peripheral membrane protein</topology>
    </subcellularLocation>
</comment>
<comment type="similarity">
    <text evidence="3 10">Belongs to the ATPase gamma chain family.</text>
</comment>
<comment type="subunit">
    <text evidence="10">F-type ATPases have 2 components, CF(1) - the catalytic core - and CF(0) - the membrane proton channel. CF(1) has five subunits: alpha(3), beta(3), gamma(1), delta(1), epsilon(1). CF(0) has three main subunits: a, b and c.</text>
</comment>
<evidence type="ECO:0000256" key="5">
    <source>
        <dbReference type="ARBA" id="ARBA00022781"/>
    </source>
</evidence>
<dbReference type="CDD" id="cd12151">
    <property type="entry name" value="F1-ATPase_gamma"/>
    <property type="match status" value="1"/>
</dbReference>
<dbReference type="InterPro" id="IPR000131">
    <property type="entry name" value="ATP_synth_F1_gsu"/>
</dbReference>
<dbReference type="RefSeq" id="WP_154530792.1">
    <property type="nucleotide sequence ID" value="NZ_JAQXTV010000190.1"/>
</dbReference>
<sequence length="284" mass="31693">MAGAGLIDLKRRIKSVTNTRKITKAMGLVATSRLRKIRAALDVNNKYFESVTMVTEQILSAVEPDEGNIYLKGNDSKKTLYILMSSDTGLCGGYNTNLAIKLYDEIQKSDNEALVMVVGQKGISYMKKYGIETAAEYVQIGDVPTAKESRIIYEHALRLFKEGEVGEVKVVYTEFLSSIKQEIKIKKILPLEKTEIESEGEYLIEPRGREALEEVLNVYSKSAVLNMMLNAKCCEFSSRMTAMDNASSNANELLDSLNTKYNRIRQSAITQEITEIVSGAEAQK</sequence>
<keyword evidence="9 10" id="KW-0066">ATP synthesis</keyword>
<dbReference type="NCBIfam" id="TIGR01146">
    <property type="entry name" value="ATPsyn_F1gamma"/>
    <property type="match status" value="1"/>
</dbReference>
<dbReference type="Pfam" id="PF00231">
    <property type="entry name" value="ATP-synt"/>
    <property type="match status" value="1"/>
</dbReference>
<dbReference type="EMBL" id="VULX01000005">
    <property type="protein sequence ID" value="MSR90913.1"/>
    <property type="molecule type" value="Genomic_DNA"/>
</dbReference>
<dbReference type="Proteomes" id="UP000460287">
    <property type="component" value="Unassembled WGS sequence"/>
</dbReference>
<keyword evidence="7 10" id="KW-0472">Membrane</keyword>
<dbReference type="HAMAP" id="MF_00815">
    <property type="entry name" value="ATP_synth_gamma_bact"/>
    <property type="match status" value="1"/>
</dbReference>
<dbReference type="GO" id="GO:0046933">
    <property type="term" value="F:proton-transporting ATP synthase activity, rotational mechanism"/>
    <property type="evidence" value="ECO:0007669"/>
    <property type="project" value="UniProtKB-UniRule"/>
</dbReference>
<dbReference type="PANTHER" id="PTHR11693">
    <property type="entry name" value="ATP SYNTHASE GAMMA CHAIN"/>
    <property type="match status" value="1"/>
</dbReference>
<evidence type="ECO:0000256" key="7">
    <source>
        <dbReference type="ARBA" id="ARBA00023136"/>
    </source>
</evidence>
<keyword evidence="5 10" id="KW-0375">Hydrogen ion transport</keyword>
<dbReference type="PANTHER" id="PTHR11693:SF22">
    <property type="entry name" value="ATP SYNTHASE SUBUNIT GAMMA, MITOCHONDRIAL"/>
    <property type="match status" value="1"/>
</dbReference>
<dbReference type="SUPFAM" id="SSF52943">
    <property type="entry name" value="ATP synthase (F1-ATPase), gamma subunit"/>
    <property type="match status" value="1"/>
</dbReference>
<dbReference type="InterPro" id="IPR035968">
    <property type="entry name" value="ATP_synth_F1_ATPase_gsu"/>
</dbReference>
<dbReference type="GO" id="GO:0005886">
    <property type="term" value="C:plasma membrane"/>
    <property type="evidence" value="ECO:0007669"/>
    <property type="project" value="UniProtKB-SubCell"/>
</dbReference>
<evidence type="ECO:0000313" key="11">
    <source>
        <dbReference type="EMBL" id="MSR90913.1"/>
    </source>
</evidence>
<dbReference type="Gene3D" id="3.40.1380.10">
    <property type="match status" value="1"/>
</dbReference>
<evidence type="ECO:0000313" key="12">
    <source>
        <dbReference type="Proteomes" id="UP000460287"/>
    </source>
</evidence>
<dbReference type="GO" id="GO:0042777">
    <property type="term" value="P:proton motive force-driven plasma membrane ATP synthesis"/>
    <property type="evidence" value="ECO:0007669"/>
    <property type="project" value="UniProtKB-UniRule"/>
</dbReference>
<gene>
    <name evidence="10" type="primary">atpG</name>
    <name evidence="11" type="ORF">FYJ33_05700</name>
</gene>
<dbReference type="PROSITE" id="PS00153">
    <property type="entry name" value="ATPASE_GAMMA"/>
    <property type="match status" value="1"/>
</dbReference>
<organism evidence="11 12">
    <name type="scientific">Inconstantimicrobium porci</name>
    <dbReference type="NCBI Taxonomy" id="2652291"/>
    <lineage>
        <taxon>Bacteria</taxon>
        <taxon>Bacillati</taxon>
        <taxon>Bacillota</taxon>
        <taxon>Clostridia</taxon>
        <taxon>Eubacteriales</taxon>
        <taxon>Clostridiaceae</taxon>
        <taxon>Inconstantimicrobium</taxon>
    </lineage>
</organism>
<dbReference type="GO" id="GO:0005524">
    <property type="term" value="F:ATP binding"/>
    <property type="evidence" value="ECO:0007669"/>
    <property type="project" value="UniProtKB-UniRule"/>
</dbReference>
<keyword evidence="10" id="KW-1003">Cell membrane</keyword>
<name>A0A7X2MXI1_9CLOT</name>
<proteinExistence type="inferred from homology"/>
<comment type="function">
    <text evidence="1 10">Produces ATP from ADP in the presence of a proton gradient across the membrane. The gamma chain is believed to be important in regulating ATPase activity and the flow of protons through the CF(0) complex.</text>
</comment>
<protein>
    <recommendedName>
        <fullName evidence="10">ATP synthase gamma chain</fullName>
    </recommendedName>
    <alternativeName>
        <fullName evidence="10">ATP synthase F1 sector gamma subunit</fullName>
    </alternativeName>
    <alternativeName>
        <fullName evidence="10">F-ATPase gamma subunit</fullName>
    </alternativeName>
</protein>
<dbReference type="GO" id="GO:0045259">
    <property type="term" value="C:proton-transporting ATP synthase complex"/>
    <property type="evidence" value="ECO:0007669"/>
    <property type="project" value="UniProtKB-KW"/>
</dbReference>
<evidence type="ECO:0000256" key="3">
    <source>
        <dbReference type="ARBA" id="ARBA00007681"/>
    </source>
</evidence>
<keyword evidence="8 10" id="KW-0139">CF(1)</keyword>
<evidence type="ECO:0000256" key="6">
    <source>
        <dbReference type="ARBA" id="ARBA00023065"/>
    </source>
</evidence>
<reference evidence="11 12" key="1">
    <citation type="submission" date="2019-08" db="EMBL/GenBank/DDBJ databases">
        <title>In-depth cultivation of the pig gut microbiome towards novel bacterial diversity and tailored functional studies.</title>
        <authorList>
            <person name="Wylensek D."/>
            <person name="Hitch T.C.A."/>
            <person name="Clavel T."/>
        </authorList>
    </citation>
    <scope>NUCLEOTIDE SEQUENCE [LARGE SCALE GENOMIC DNA]</scope>
    <source>
        <strain evidence="11 12">WCA-383-APC-5B</strain>
    </source>
</reference>
<comment type="caution">
    <text evidence="11">The sequence shown here is derived from an EMBL/GenBank/DDBJ whole genome shotgun (WGS) entry which is preliminary data.</text>
</comment>
<evidence type="ECO:0000256" key="10">
    <source>
        <dbReference type="HAMAP-Rule" id="MF_00815"/>
    </source>
</evidence>
<evidence type="ECO:0000256" key="8">
    <source>
        <dbReference type="ARBA" id="ARBA00023196"/>
    </source>
</evidence>
<keyword evidence="6 10" id="KW-0406">Ion transport</keyword>
<evidence type="ECO:0000256" key="2">
    <source>
        <dbReference type="ARBA" id="ARBA00004170"/>
    </source>
</evidence>
<dbReference type="AlphaFoldDB" id="A0A7X2MXI1"/>
<dbReference type="InterPro" id="IPR023632">
    <property type="entry name" value="ATP_synth_F1_gsu_CS"/>
</dbReference>
<keyword evidence="4 10" id="KW-0813">Transport</keyword>
<accession>A0A7X2MXI1</accession>